<evidence type="ECO:0000256" key="8">
    <source>
        <dbReference type="SAM" id="Phobius"/>
    </source>
</evidence>
<dbReference type="Proteomes" id="UP000247346">
    <property type="component" value="Unassembled WGS sequence"/>
</dbReference>
<feature type="transmembrane region" description="Helical" evidence="8">
    <location>
        <begin position="262"/>
        <end position="285"/>
    </location>
</feature>
<feature type="transmembrane region" description="Helical" evidence="8">
    <location>
        <begin position="357"/>
        <end position="377"/>
    </location>
</feature>
<dbReference type="GeneID" id="93880865"/>
<evidence type="ECO:0000256" key="4">
    <source>
        <dbReference type="ARBA" id="ARBA00022679"/>
    </source>
</evidence>
<accession>A0A2P5Z483</accession>
<keyword evidence="3" id="KW-0328">Glycosyltransferase</keyword>
<dbReference type="InterPro" id="IPR038731">
    <property type="entry name" value="RgtA/B/C-like"/>
</dbReference>
<dbReference type="EMBL" id="MDEK01000008">
    <property type="protein sequence ID" value="PPU82602.1"/>
    <property type="molecule type" value="Genomic_DNA"/>
</dbReference>
<dbReference type="GO" id="GO:0016763">
    <property type="term" value="F:pentosyltransferase activity"/>
    <property type="evidence" value="ECO:0007669"/>
    <property type="project" value="TreeGrafter"/>
</dbReference>
<sequence>MRALLRSPAVAVALLACTLALALLGARGIWDADEGRYSNVALNMLHSGDWLTPRRSEDVAHWTKPPLTYWAIAASVAVFGPSPWAARLPSALSYLLCVLLVWRLAARLFPERPELPAQAALLYATMLAPFGAAQWISTDFLLAACETLAVWAFVEARAHPPGQGKRWIAAMWAGFALAFMTKGPPGLLPLPALLLFNAVTPGPPRRALQLSGIVLFVVLALPWYLAVIRGHPGLLQYFVGDEVVKRVASDAFGRNAQWYGWAVAYAPILVLGTLPWTPALARWAWQLPRQLREWWRDPALRLQQAAPLLLTLWLLLPLLVLCLSRSRLPLYVLPLFVPLALLAAWQRAQEGRAPWRWPWLLGWCGLLLALELAVALLPTHKDAGAWAQAIAQRAGAPVREVVFVEDMARYGLRLELGAQVRKIRLDPLSDTPRFGPEYDADLLTVLRQPRAGRVWVCKQDAWPQVAARLAAQGAQAQVLGTPYQGRVLFRVRPDSVAAAADRDR</sequence>
<keyword evidence="2" id="KW-1003">Cell membrane</keyword>
<keyword evidence="6 8" id="KW-1133">Transmembrane helix</keyword>
<dbReference type="PANTHER" id="PTHR33908:SF3">
    <property type="entry name" value="UNDECAPRENYL PHOSPHATE-ALPHA-4-AMINO-4-DEOXY-L-ARABINOSE ARABINOSYL TRANSFERASE"/>
    <property type="match status" value="1"/>
</dbReference>
<feature type="transmembrane region" description="Helical" evidence="8">
    <location>
        <begin position="305"/>
        <end position="323"/>
    </location>
</feature>
<dbReference type="GO" id="GO:0005886">
    <property type="term" value="C:plasma membrane"/>
    <property type="evidence" value="ECO:0007669"/>
    <property type="project" value="UniProtKB-SubCell"/>
</dbReference>
<dbReference type="PROSITE" id="PS51257">
    <property type="entry name" value="PROKAR_LIPOPROTEIN"/>
    <property type="match status" value="1"/>
</dbReference>
<comment type="subcellular location">
    <subcellularLocation>
        <location evidence="1">Cell membrane</location>
        <topology evidence="1">Multi-pass membrane protein</topology>
    </subcellularLocation>
</comment>
<feature type="domain" description="Glycosyltransferase RgtA/B/C/D-like" evidence="9">
    <location>
        <begin position="64"/>
        <end position="223"/>
    </location>
</feature>
<keyword evidence="7 8" id="KW-0472">Membrane</keyword>
<dbReference type="RefSeq" id="WP_010341871.1">
    <property type="nucleotide sequence ID" value="NZ_CP132343.1"/>
</dbReference>
<comment type="caution">
    <text evidence="10">The sequence shown here is derived from an EMBL/GenBank/DDBJ whole genome shotgun (WGS) entry which is preliminary data.</text>
</comment>
<feature type="transmembrane region" description="Helical" evidence="8">
    <location>
        <begin position="328"/>
        <end position="345"/>
    </location>
</feature>
<evidence type="ECO:0000259" key="9">
    <source>
        <dbReference type="Pfam" id="PF13231"/>
    </source>
</evidence>
<dbReference type="GO" id="GO:0010041">
    <property type="term" value="P:response to iron(III) ion"/>
    <property type="evidence" value="ECO:0007669"/>
    <property type="project" value="TreeGrafter"/>
</dbReference>
<gene>
    <name evidence="10" type="ORF">XsacCFBP4641_10610</name>
</gene>
<evidence type="ECO:0000313" key="10">
    <source>
        <dbReference type="EMBL" id="PPU82602.1"/>
    </source>
</evidence>
<feature type="transmembrane region" description="Helical" evidence="8">
    <location>
        <begin position="207"/>
        <end position="227"/>
    </location>
</feature>
<evidence type="ECO:0000313" key="11">
    <source>
        <dbReference type="Proteomes" id="UP000247346"/>
    </source>
</evidence>
<dbReference type="OrthoDB" id="9775035at2"/>
<feature type="transmembrane region" description="Helical" evidence="8">
    <location>
        <begin position="121"/>
        <end position="154"/>
    </location>
</feature>
<keyword evidence="5 8" id="KW-0812">Transmembrane</keyword>
<dbReference type="STRING" id="56458.SB85_14745"/>
<evidence type="ECO:0000256" key="2">
    <source>
        <dbReference type="ARBA" id="ARBA00022475"/>
    </source>
</evidence>
<evidence type="ECO:0000256" key="1">
    <source>
        <dbReference type="ARBA" id="ARBA00004651"/>
    </source>
</evidence>
<evidence type="ECO:0000256" key="6">
    <source>
        <dbReference type="ARBA" id="ARBA00022989"/>
    </source>
</evidence>
<evidence type="ECO:0000256" key="3">
    <source>
        <dbReference type="ARBA" id="ARBA00022676"/>
    </source>
</evidence>
<organism evidence="10 11">
    <name type="scientific">Xanthomonas sacchari</name>
    <dbReference type="NCBI Taxonomy" id="56458"/>
    <lineage>
        <taxon>Bacteria</taxon>
        <taxon>Pseudomonadati</taxon>
        <taxon>Pseudomonadota</taxon>
        <taxon>Gammaproteobacteria</taxon>
        <taxon>Lysobacterales</taxon>
        <taxon>Lysobacteraceae</taxon>
        <taxon>Xanthomonas</taxon>
    </lineage>
</organism>
<name>A0A2P5Z483_9XANT</name>
<dbReference type="Pfam" id="PF13231">
    <property type="entry name" value="PMT_2"/>
    <property type="match status" value="1"/>
</dbReference>
<dbReference type="InterPro" id="IPR050297">
    <property type="entry name" value="LipidA_mod_glycosyltrf_83"/>
</dbReference>
<evidence type="ECO:0000256" key="5">
    <source>
        <dbReference type="ARBA" id="ARBA00022692"/>
    </source>
</evidence>
<proteinExistence type="predicted"/>
<reference evidence="10 11" key="1">
    <citation type="submission" date="2016-08" db="EMBL/GenBank/DDBJ databases">
        <authorList>
            <person name="Seilhamer J.J."/>
        </authorList>
    </citation>
    <scope>NUCLEOTIDE SEQUENCE [LARGE SCALE GENOMIC DNA]</scope>
    <source>
        <strain evidence="10 11">CFBP4641</strain>
    </source>
</reference>
<protein>
    <submittedName>
        <fullName evidence="10">Glycosyltransferase</fullName>
    </submittedName>
</protein>
<dbReference type="GO" id="GO:0009103">
    <property type="term" value="P:lipopolysaccharide biosynthetic process"/>
    <property type="evidence" value="ECO:0007669"/>
    <property type="project" value="TreeGrafter"/>
</dbReference>
<dbReference type="AlphaFoldDB" id="A0A2P5Z483"/>
<dbReference type="PANTHER" id="PTHR33908">
    <property type="entry name" value="MANNOSYLTRANSFERASE YKCB-RELATED"/>
    <property type="match status" value="1"/>
</dbReference>
<feature type="transmembrane region" description="Helical" evidence="8">
    <location>
        <begin position="166"/>
        <end position="187"/>
    </location>
</feature>
<evidence type="ECO:0000256" key="7">
    <source>
        <dbReference type="ARBA" id="ARBA00023136"/>
    </source>
</evidence>
<keyword evidence="4 10" id="KW-0808">Transferase</keyword>